<accession>A0A7C4UBJ6</accession>
<comment type="caution">
    <text evidence="1">The sequence shown here is derived from an EMBL/GenBank/DDBJ whole genome shotgun (WGS) entry which is preliminary data.</text>
</comment>
<sequence>MDKLNQAKIFFNTFYKCIKNIKMYGNVKSNFEKFLDETYEHLQGYLNSFGPLVLNIEESKIMFENNTIYEDKNKITSLPLYFYRNGIRSITFLDAIEKREIEKFITIISQHDFSIHMNLIEDLWVENFSNILFYFVEEAPKDYSWMIEKDVPTDKFDFTLEKTESSFLNFKKIEGKEEPSIITETLENERTESVLKTVLNIYLLETDEEKRKEILTFIKDFIKTAINEGNIIELISVVDFSKEAQIPLKNFEDLIYSESALELYFNYLQDKDKREKIAEIMINGGGKILPSIKEFLKSVDSPELFKFFKNVVIEICKKDKDALSFLLPVPKSFVPYLLEIISIVKEPSYSDFIIPFFKMEEFKNTAIKIFLEVAHREKWFKFLNEDDDIRISILRNIKSIENENEFKIIREKIVDNKFWSLHPEERENLLRIFSSWRKEDVLPVFEMMLRKFSLKKEIISTKISIIRILSRMGKDGISILKKFKKSFILRNAIKEVLKNYGKN</sequence>
<name>A0A7C4UBJ6_UNCW3</name>
<dbReference type="AlphaFoldDB" id="A0A7C4UBJ6"/>
<gene>
    <name evidence="1" type="ORF">ENV67_00630</name>
</gene>
<proteinExistence type="predicted"/>
<evidence type="ECO:0008006" key="2">
    <source>
        <dbReference type="Google" id="ProtNLM"/>
    </source>
</evidence>
<reference evidence="1" key="1">
    <citation type="journal article" date="2020" name="mSystems">
        <title>Genome- and Community-Level Interaction Insights into Carbon Utilization and Element Cycling Functions of Hydrothermarchaeota in Hydrothermal Sediment.</title>
        <authorList>
            <person name="Zhou Z."/>
            <person name="Liu Y."/>
            <person name="Xu W."/>
            <person name="Pan J."/>
            <person name="Luo Z.H."/>
            <person name="Li M."/>
        </authorList>
    </citation>
    <scope>NUCLEOTIDE SEQUENCE [LARGE SCALE GENOMIC DNA]</scope>
    <source>
        <strain evidence="1">SpSt-780</strain>
    </source>
</reference>
<protein>
    <recommendedName>
        <fullName evidence="2">HEAT repeat domain-containing protein</fullName>
    </recommendedName>
</protein>
<evidence type="ECO:0000313" key="1">
    <source>
        <dbReference type="EMBL" id="HGW91032.1"/>
    </source>
</evidence>
<organism evidence="1">
    <name type="scientific">candidate division WOR-3 bacterium</name>
    <dbReference type="NCBI Taxonomy" id="2052148"/>
    <lineage>
        <taxon>Bacteria</taxon>
        <taxon>Bacteria division WOR-3</taxon>
    </lineage>
</organism>
<dbReference type="EMBL" id="DTHG01000006">
    <property type="protein sequence ID" value="HGW91032.1"/>
    <property type="molecule type" value="Genomic_DNA"/>
</dbReference>